<dbReference type="EC" id="2.3.1.286" evidence="4"/>
<dbReference type="HAMAP" id="MF_01968">
    <property type="entry name" value="Sirtuin_ClassU"/>
    <property type="match status" value="1"/>
</dbReference>
<feature type="binding site" evidence="4">
    <location>
        <position position="33"/>
    </location>
    <ligand>
        <name>nicotinamide</name>
        <dbReference type="ChEBI" id="CHEBI:17154"/>
    </ligand>
</feature>
<dbReference type="NCBIfam" id="NF001752">
    <property type="entry name" value="PRK00481.1-1"/>
    <property type="match status" value="1"/>
</dbReference>
<comment type="similarity">
    <text evidence="4">Belongs to the sirtuin family. Class U subfamily.</text>
</comment>
<evidence type="ECO:0000256" key="3">
    <source>
        <dbReference type="ARBA" id="ARBA00023027"/>
    </source>
</evidence>
<comment type="caution">
    <text evidence="7">The sequence shown here is derived from an EMBL/GenBank/DDBJ whole genome shotgun (WGS) entry which is preliminary data.</text>
</comment>
<evidence type="ECO:0000256" key="4">
    <source>
        <dbReference type="HAMAP-Rule" id="MF_01968"/>
    </source>
</evidence>
<keyword evidence="8" id="KW-1185">Reference proteome</keyword>
<keyword evidence="3 4" id="KW-0520">NAD</keyword>
<feature type="binding site" evidence="4">
    <location>
        <position position="34"/>
    </location>
    <ligand>
        <name>NAD(+)</name>
        <dbReference type="ChEBI" id="CHEBI:57540"/>
    </ligand>
</feature>
<feature type="binding site" evidence="4">
    <location>
        <position position="105"/>
    </location>
    <ligand>
        <name>NAD(+)</name>
        <dbReference type="ChEBI" id="CHEBI:57540"/>
    </ligand>
</feature>
<evidence type="ECO:0000256" key="1">
    <source>
        <dbReference type="ARBA" id="ARBA00022490"/>
    </source>
</evidence>
<dbReference type="PANTHER" id="PTHR11085:SF4">
    <property type="entry name" value="NAD-DEPENDENT PROTEIN DEACYLASE"/>
    <property type="match status" value="1"/>
</dbReference>
<keyword evidence="1 4" id="KW-0963">Cytoplasm</keyword>
<gene>
    <name evidence="4" type="primary">cobB</name>
    <name evidence="7" type="ORF">ACFQMJ_08175</name>
</gene>
<evidence type="ECO:0000313" key="8">
    <source>
        <dbReference type="Proteomes" id="UP001596378"/>
    </source>
</evidence>
<feature type="active site" description="Proton acceptor" evidence="4 5">
    <location>
        <position position="121"/>
    </location>
</feature>
<dbReference type="Proteomes" id="UP001596378">
    <property type="component" value="Unassembled WGS sequence"/>
</dbReference>
<dbReference type="EMBL" id="JBHTAI010000004">
    <property type="protein sequence ID" value="MFC7148495.1"/>
    <property type="molecule type" value="Genomic_DNA"/>
</dbReference>
<keyword evidence="4 5" id="KW-0862">Zinc</keyword>
<dbReference type="InterPro" id="IPR028628">
    <property type="entry name" value="Sirtuin_class_U"/>
</dbReference>
<feature type="binding site" evidence="4">
    <location>
        <position position="106"/>
    </location>
    <ligand>
        <name>NAD(+)</name>
        <dbReference type="ChEBI" id="CHEBI:57540"/>
    </ligand>
</feature>
<comment type="caution">
    <text evidence="4">Lacks conserved residue(s) required for the propagation of feature annotation.</text>
</comment>
<feature type="binding site" evidence="4">
    <location>
        <position position="26"/>
    </location>
    <ligand>
        <name>NAD(+)</name>
        <dbReference type="ChEBI" id="CHEBI:57540"/>
    </ligand>
</feature>
<feature type="binding site" evidence="4">
    <location>
        <position position="121"/>
    </location>
    <ligand>
        <name>NAD(+)</name>
        <dbReference type="ChEBI" id="CHEBI:57540"/>
    </ligand>
</feature>
<keyword evidence="4 5" id="KW-0479">Metal-binding</keyword>
<dbReference type="GO" id="GO:0034979">
    <property type="term" value="F:NAD-dependent protein lysine deacetylase activity"/>
    <property type="evidence" value="ECO:0007669"/>
    <property type="project" value="UniProtKB-EC"/>
</dbReference>
<comment type="catalytic activity">
    <reaction evidence="4">
        <text>N(6)-acetyl-L-lysyl-[protein] + NAD(+) + H2O = 2''-O-acetyl-ADP-D-ribose + nicotinamide + L-lysyl-[protein]</text>
        <dbReference type="Rhea" id="RHEA:43636"/>
        <dbReference type="Rhea" id="RHEA-COMP:9752"/>
        <dbReference type="Rhea" id="RHEA-COMP:10731"/>
        <dbReference type="ChEBI" id="CHEBI:15377"/>
        <dbReference type="ChEBI" id="CHEBI:17154"/>
        <dbReference type="ChEBI" id="CHEBI:29969"/>
        <dbReference type="ChEBI" id="CHEBI:57540"/>
        <dbReference type="ChEBI" id="CHEBI:61930"/>
        <dbReference type="ChEBI" id="CHEBI:83767"/>
        <dbReference type="EC" id="2.3.1.286"/>
    </reaction>
</comment>
<dbReference type="Gene3D" id="3.30.1600.10">
    <property type="entry name" value="SIR2/SIRT2 'Small Domain"/>
    <property type="match status" value="1"/>
</dbReference>
<name>A0ABW2FCI8_9BACL</name>
<dbReference type="Pfam" id="PF02146">
    <property type="entry name" value="SIR2"/>
    <property type="match status" value="1"/>
</dbReference>
<feature type="domain" description="Deacetylase sirtuin-type" evidence="6">
    <location>
        <begin position="1"/>
        <end position="242"/>
    </location>
</feature>
<comment type="cofactor">
    <cofactor evidence="4">
        <name>Zn(2+)</name>
        <dbReference type="ChEBI" id="CHEBI:29105"/>
    </cofactor>
    <text evidence="4">Binds 1 zinc ion per subunit.</text>
</comment>
<keyword evidence="7" id="KW-0012">Acyltransferase</keyword>
<evidence type="ECO:0000313" key="7">
    <source>
        <dbReference type="EMBL" id="MFC7148495.1"/>
    </source>
</evidence>
<proteinExistence type="inferred from homology"/>
<feature type="binding site" evidence="4 5">
    <location>
        <position position="151"/>
    </location>
    <ligand>
        <name>Zn(2+)</name>
        <dbReference type="ChEBI" id="CHEBI:29105"/>
    </ligand>
</feature>
<dbReference type="NCBIfam" id="NF001753">
    <property type="entry name" value="PRK00481.1-3"/>
    <property type="match status" value="1"/>
</dbReference>
<dbReference type="RefSeq" id="WP_378045216.1">
    <property type="nucleotide sequence ID" value="NZ_JBHMDN010000007.1"/>
</dbReference>
<feature type="binding site" evidence="4 5">
    <location>
        <position position="129"/>
    </location>
    <ligand>
        <name>Zn(2+)</name>
        <dbReference type="ChEBI" id="CHEBI:29105"/>
    </ligand>
</feature>
<evidence type="ECO:0000259" key="6">
    <source>
        <dbReference type="PROSITE" id="PS50305"/>
    </source>
</evidence>
<dbReference type="PROSITE" id="PS50305">
    <property type="entry name" value="SIRTUIN"/>
    <property type="match status" value="1"/>
</dbReference>
<organism evidence="7 8">
    <name type="scientific">Cohnella cellulosilytica</name>
    <dbReference type="NCBI Taxonomy" id="986710"/>
    <lineage>
        <taxon>Bacteria</taxon>
        <taxon>Bacillati</taxon>
        <taxon>Bacillota</taxon>
        <taxon>Bacilli</taxon>
        <taxon>Bacillales</taxon>
        <taxon>Paenibacillaceae</taxon>
        <taxon>Cohnella</taxon>
    </lineage>
</organism>
<feature type="binding site" evidence="4">
    <location>
        <position position="233"/>
    </location>
    <ligand>
        <name>NAD(+)</name>
        <dbReference type="ChEBI" id="CHEBI:57540"/>
    </ligand>
</feature>
<feature type="binding site" evidence="4">
    <location>
        <position position="215"/>
    </location>
    <ligand>
        <name>NAD(+)</name>
        <dbReference type="ChEBI" id="CHEBI:57540"/>
    </ligand>
</feature>
<evidence type="ECO:0000256" key="5">
    <source>
        <dbReference type="PROSITE-ProRule" id="PRU00236"/>
    </source>
</evidence>
<feature type="binding site" evidence="4">
    <location>
        <position position="105"/>
    </location>
    <ligand>
        <name>nicotinamide</name>
        <dbReference type="ChEBI" id="CHEBI:17154"/>
    </ligand>
</feature>
<dbReference type="PANTHER" id="PTHR11085">
    <property type="entry name" value="NAD-DEPENDENT PROTEIN DEACYLASE SIRTUIN-5, MITOCHONDRIAL-RELATED"/>
    <property type="match status" value="1"/>
</dbReference>
<dbReference type="InterPro" id="IPR026591">
    <property type="entry name" value="Sirtuin_cat_small_dom_sf"/>
</dbReference>
<dbReference type="SUPFAM" id="SSF52467">
    <property type="entry name" value="DHS-like NAD/FAD-binding domain"/>
    <property type="match status" value="1"/>
</dbReference>
<feature type="binding site" evidence="4 5">
    <location>
        <position position="154"/>
    </location>
    <ligand>
        <name>Zn(2+)</name>
        <dbReference type="ChEBI" id="CHEBI:29105"/>
    </ligand>
</feature>
<evidence type="ECO:0000256" key="2">
    <source>
        <dbReference type="ARBA" id="ARBA00022679"/>
    </source>
</evidence>
<dbReference type="InterPro" id="IPR050134">
    <property type="entry name" value="NAD-dep_sirtuin_deacylases"/>
</dbReference>
<keyword evidence="2 4" id="KW-0808">Transferase</keyword>
<comment type="subcellular location">
    <subcellularLocation>
        <location evidence="4">Cytoplasm</location>
    </subcellularLocation>
</comment>
<feature type="binding site" evidence="4 5">
    <location>
        <position position="132"/>
    </location>
    <ligand>
        <name>Zn(2+)</name>
        <dbReference type="ChEBI" id="CHEBI:29105"/>
    </ligand>
</feature>
<feature type="binding site" evidence="4">
    <location>
        <position position="192"/>
    </location>
    <ligand>
        <name>NAD(+)</name>
        <dbReference type="ChEBI" id="CHEBI:57540"/>
    </ligand>
</feature>
<dbReference type="InterPro" id="IPR029035">
    <property type="entry name" value="DHS-like_NAD/FAD-binding_dom"/>
</dbReference>
<feature type="binding site" evidence="4">
    <location>
        <position position="22"/>
    </location>
    <ligand>
        <name>NAD(+)</name>
        <dbReference type="ChEBI" id="CHEBI:57540"/>
    </ligand>
</feature>
<feature type="binding site" evidence="4">
    <location>
        <position position="103"/>
    </location>
    <ligand>
        <name>NAD(+)</name>
        <dbReference type="ChEBI" id="CHEBI:57540"/>
    </ligand>
</feature>
<dbReference type="InterPro" id="IPR026590">
    <property type="entry name" value="Ssirtuin_cat_dom"/>
</dbReference>
<accession>A0ABW2FCI8</accession>
<protein>
    <recommendedName>
        <fullName evidence="4">NAD-dependent protein deacetylase</fullName>
        <ecNumber evidence="4">2.3.1.286</ecNumber>
    </recommendedName>
    <alternativeName>
        <fullName evidence="4">Regulatory protein SIR2 homolog</fullName>
    </alternativeName>
</protein>
<dbReference type="Gene3D" id="3.40.50.1220">
    <property type="entry name" value="TPP-binding domain"/>
    <property type="match status" value="1"/>
</dbReference>
<sequence>MEFERLKEIVAESRNIVFFGGAGTSTESGIPDFRSADGLYQAAGGGRIAPEEILSRDFFMARPADFYAFYRSKMLYPDARPNAAHHALARMEAQGRLATVITQNIDGLHQKAGSRNVLELHGSVHRNFCMDCREAYSLEDVLASKEECPRCARCGGMIKPDVVLYQESLDTDLLQRAANDIRQADVLIVAGTSLTVQPAAGLVRLYEGNKFILINKSATPMDGAADYAISDSVAKVLSALEK</sequence>
<feature type="binding site" evidence="4">
    <location>
        <position position="33"/>
    </location>
    <ligand>
        <name>NAD(+)</name>
        <dbReference type="ChEBI" id="CHEBI:57540"/>
    </ligand>
</feature>
<feature type="binding site" evidence="4">
    <location>
        <position position="106"/>
    </location>
    <ligand>
        <name>nicotinamide</name>
        <dbReference type="ChEBI" id="CHEBI:17154"/>
    </ligand>
</feature>
<dbReference type="InterPro" id="IPR003000">
    <property type="entry name" value="Sirtuin"/>
</dbReference>
<reference evidence="8" key="1">
    <citation type="journal article" date="2019" name="Int. J. Syst. Evol. Microbiol.">
        <title>The Global Catalogue of Microorganisms (GCM) 10K type strain sequencing project: providing services to taxonomists for standard genome sequencing and annotation.</title>
        <authorList>
            <consortium name="The Broad Institute Genomics Platform"/>
            <consortium name="The Broad Institute Genome Sequencing Center for Infectious Disease"/>
            <person name="Wu L."/>
            <person name="Ma J."/>
        </authorList>
    </citation>
    <scope>NUCLEOTIDE SEQUENCE [LARGE SCALE GENOMIC DNA]</scope>
    <source>
        <strain evidence="8">KCTC 12907</strain>
    </source>
</reference>
<feature type="binding site" evidence="4">
    <location>
        <position position="193"/>
    </location>
    <ligand>
        <name>NAD(+)</name>
        <dbReference type="ChEBI" id="CHEBI:57540"/>
    </ligand>
</feature>
<comment type="function">
    <text evidence="4">NAD-dependent protein deacetylase which modulates the activities of several enzymes which are inactive in their acetylated form.</text>
</comment>